<gene>
    <name evidence="1" type="ORF">HLQ16_10425</name>
</gene>
<organism evidence="1 2">
    <name type="scientific">Clostridium estertheticum</name>
    <dbReference type="NCBI Taxonomy" id="238834"/>
    <lineage>
        <taxon>Bacteria</taxon>
        <taxon>Bacillati</taxon>
        <taxon>Bacillota</taxon>
        <taxon>Clostridia</taxon>
        <taxon>Eubacteriales</taxon>
        <taxon>Clostridiaceae</taxon>
        <taxon>Clostridium</taxon>
    </lineage>
</organism>
<proteinExistence type="predicted"/>
<comment type="caution">
    <text evidence="1">The sequence shown here is derived from an EMBL/GenBank/DDBJ whole genome shotgun (WGS) entry which is preliminary data.</text>
</comment>
<accession>A0A7Y3SVY3</accession>
<sequence length="70" mass="8335">MVINEQNEGIVIKIDKRLEELQLAMRHKWSITHNSFRKIVNENLLGYLQMNGLLKDKKTNARECQFNQYS</sequence>
<dbReference type="RefSeq" id="WP_171297036.1">
    <property type="nucleotide sequence ID" value="NZ_JABEYB010000007.1"/>
</dbReference>
<dbReference type="Proteomes" id="UP000531659">
    <property type="component" value="Unassembled WGS sequence"/>
</dbReference>
<reference evidence="1 2" key="1">
    <citation type="submission" date="2020-05" db="EMBL/GenBank/DDBJ databases">
        <title>Complete genome of Clostridium estertheticum subspecies estertheticum, isolated from Vacuum packed lamb meat from New Zealand imported to Switzerland.</title>
        <authorList>
            <person name="Wambui J."/>
            <person name="Stevens M.J.A."/>
            <person name="Stephan R."/>
        </authorList>
    </citation>
    <scope>NUCLEOTIDE SEQUENCE [LARGE SCALE GENOMIC DNA]</scope>
    <source>
        <strain evidence="1 2">CEST001</strain>
    </source>
</reference>
<evidence type="ECO:0000313" key="2">
    <source>
        <dbReference type="Proteomes" id="UP000531659"/>
    </source>
</evidence>
<name>A0A7Y3SVY3_9CLOT</name>
<dbReference type="AlphaFoldDB" id="A0A7Y3SVY3"/>
<evidence type="ECO:0000313" key="1">
    <source>
        <dbReference type="EMBL" id="NNU76346.1"/>
    </source>
</evidence>
<dbReference type="EMBL" id="JABEYB010000007">
    <property type="protein sequence ID" value="NNU76346.1"/>
    <property type="molecule type" value="Genomic_DNA"/>
</dbReference>
<protein>
    <submittedName>
        <fullName evidence="1">Uncharacterized protein</fullName>
    </submittedName>
</protein>